<evidence type="ECO:0000313" key="2">
    <source>
        <dbReference type="EMBL" id="KAF0734277.1"/>
    </source>
</evidence>
<dbReference type="Pfam" id="PF25273">
    <property type="entry name" value="DUF7869"/>
    <property type="match status" value="1"/>
</dbReference>
<reference evidence="2 3" key="1">
    <citation type="submission" date="2019-08" db="EMBL/GenBank/DDBJ databases">
        <title>Whole genome of Aphis craccivora.</title>
        <authorList>
            <person name="Voronova N.V."/>
            <person name="Shulinski R.S."/>
            <person name="Bandarenka Y.V."/>
            <person name="Zhorov D.G."/>
            <person name="Warner D."/>
        </authorList>
    </citation>
    <scope>NUCLEOTIDE SEQUENCE [LARGE SCALE GENOMIC DNA]</scope>
    <source>
        <strain evidence="2">180601</strain>
        <tissue evidence="2">Whole Body</tissue>
    </source>
</reference>
<sequence length="448" mass="51930">MKGDTPCLSAVKEYRGENNNLRTLDREIIINHIKTYNPCISHYRRHNAPNILYLPRELTVKMMHDDFCSKNGKLICQELYRNVLKSMNISLKKPNSDMCEDCCMLKNQIENLENANKIEVIKIKLEEHKLKAYQAHKMYKEDATIDISGTSIIVYSMDLQKVLLLPILPESKTSFFTSRLVVFNETFATLKPNSKGYCVLWHEAIASRKGENITDAILALIKEERDVTDFIFWADNCTGLNKNWILFTALVCILNTTHNTVESITIKYLTKGHTHMSADGIHGNIEKKIRKVRNVYDYDDLKQTIRESRQNLGIIDQKNFFQWTSKKRTTNILLDPIKNFKLQNVVLVKFIKDSSKMLYSTNFDDKELKEMDFLQKKFIRGIITYKPKQIDQPRGVCVNKKNDIISKLLPLMPKSRENFWISLPVSVTSTDLVVNIGLTDEFLDECVI</sequence>
<organism evidence="2 3">
    <name type="scientific">Aphis craccivora</name>
    <name type="common">Cowpea aphid</name>
    <dbReference type="NCBI Taxonomy" id="307492"/>
    <lineage>
        <taxon>Eukaryota</taxon>
        <taxon>Metazoa</taxon>
        <taxon>Ecdysozoa</taxon>
        <taxon>Arthropoda</taxon>
        <taxon>Hexapoda</taxon>
        <taxon>Insecta</taxon>
        <taxon>Pterygota</taxon>
        <taxon>Neoptera</taxon>
        <taxon>Paraneoptera</taxon>
        <taxon>Hemiptera</taxon>
        <taxon>Sternorrhyncha</taxon>
        <taxon>Aphidomorpha</taxon>
        <taxon>Aphidoidea</taxon>
        <taxon>Aphididae</taxon>
        <taxon>Aphidini</taxon>
        <taxon>Aphis</taxon>
        <taxon>Aphis</taxon>
    </lineage>
</organism>
<dbReference type="OrthoDB" id="6781302at2759"/>
<evidence type="ECO:0000259" key="1">
    <source>
        <dbReference type="Pfam" id="PF25273"/>
    </source>
</evidence>
<dbReference type="AlphaFoldDB" id="A0A6G0X339"/>
<protein>
    <recommendedName>
        <fullName evidence="1">DUF7869 domain-containing protein</fullName>
    </recommendedName>
</protein>
<dbReference type="Proteomes" id="UP000478052">
    <property type="component" value="Unassembled WGS sequence"/>
</dbReference>
<feature type="domain" description="DUF7869" evidence="1">
    <location>
        <begin position="233"/>
        <end position="312"/>
    </location>
</feature>
<dbReference type="PANTHER" id="PTHR10773">
    <property type="entry name" value="DNA-DIRECTED RNA POLYMERASES I, II, AND III SUBUNIT RPABC2"/>
    <property type="match status" value="1"/>
</dbReference>
<proteinExistence type="predicted"/>
<gene>
    <name evidence="2" type="ORF">FWK35_00022957</name>
</gene>
<evidence type="ECO:0000313" key="3">
    <source>
        <dbReference type="Proteomes" id="UP000478052"/>
    </source>
</evidence>
<accession>A0A6G0X339</accession>
<name>A0A6G0X339_APHCR</name>
<comment type="caution">
    <text evidence="2">The sequence shown here is derived from an EMBL/GenBank/DDBJ whole genome shotgun (WGS) entry which is preliminary data.</text>
</comment>
<keyword evidence="3" id="KW-1185">Reference proteome</keyword>
<dbReference type="PANTHER" id="PTHR10773:SF19">
    <property type="match status" value="1"/>
</dbReference>
<dbReference type="InterPro" id="IPR057191">
    <property type="entry name" value="DUF7869"/>
</dbReference>
<dbReference type="EMBL" id="VUJU01008202">
    <property type="protein sequence ID" value="KAF0734277.1"/>
    <property type="molecule type" value="Genomic_DNA"/>
</dbReference>